<keyword evidence="3 4" id="KW-0315">Glutamine amidotransferase</keyword>
<feature type="active site" description="Nucleophile" evidence="4">
    <location>
        <position position="338"/>
    </location>
</feature>
<dbReference type="SUPFAM" id="SSF52540">
    <property type="entry name" value="P-loop containing nucleoside triphosphate hydrolases"/>
    <property type="match status" value="1"/>
</dbReference>
<evidence type="ECO:0000259" key="5">
    <source>
        <dbReference type="Pfam" id="PF01656"/>
    </source>
</evidence>
<dbReference type="InterPro" id="IPR029062">
    <property type="entry name" value="Class_I_gatase-like"/>
</dbReference>
<dbReference type="InterPro" id="IPR011698">
    <property type="entry name" value="GATase_3"/>
</dbReference>
<comment type="similarity">
    <text evidence="4">Belongs to the CobB/CobQ family. CobQ subfamily.</text>
</comment>
<dbReference type="HAMAP" id="MF_00028">
    <property type="entry name" value="CobQ"/>
    <property type="match status" value="1"/>
</dbReference>
<dbReference type="EMBL" id="NOWF01000002">
    <property type="protein sequence ID" value="OYD08800.1"/>
    <property type="molecule type" value="Genomic_DNA"/>
</dbReference>
<keyword evidence="8" id="KW-1185">Reference proteome</keyword>
<gene>
    <name evidence="4" type="primary">cobQ</name>
    <name evidence="7" type="ORF">CHM34_03110</name>
</gene>
<dbReference type="GO" id="GO:0003824">
    <property type="term" value="F:catalytic activity"/>
    <property type="evidence" value="ECO:0007669"/>
    <property type="project" value="InterPro"/>
</dbReference>
<dbReference type="InterPro" id="IPR033949">
    <property type="entry name" value="CobQ_GATase1"/>
</dbReference>
<dbReference type="InterPro" id="IPR004459">
    <property type="entry name" value="CobQ_synth"/>
</dbReference>
<dbReference type="Proteomes" id="UP000215459">
    <property type="component" value="Unassembled WGS sequence"/>
</dbReference>
<comment type="pathway">
    <text evidence="1 4">Cofactor biosynthesis; adenosylcobalamin biosynthesis.</text>
</comment>
<dbReference type="UniPathway" id="UPA00148"/>
<dbReference type="CDD" id="cd01750">
    <property type="entry name" value="GATase1_CobQ"/>
    <property type="match status" value="1"/>
</dbReference>
<dbReference type="PANTHER" id="PTHR21343:SF1">
    <property type="entry name" value="COBYRIC ACID SYNTHASE"/>
    <property type="match status" value="1"/>
</dbReference>
<accession>A0A235B919</accession>
<dbReference type="InterPro" id="IPR002586">
    <property type="entry name" value="CobQ/CobB/MinD/ParA_Nub-bd_dom"/>
</dbReference>
<dbReference type="Gene3D" id="3.40.50.880">
    <property type="match status" value="1"/>
</dbReference>
<evidence type="ECO:0000256" key="1">
    <source>
        <dbReference type="ARBA" id="ARBA00004953"/>
    </source>
</evidence>
<dbReference type="AlphaFoldDB" id="A0A235B919"/>
<dbReference type="SUPFAM" id="SSF52317">
    <property type="entry name" value="Class I glutamine amidotransferase-like"/>
    <property type="match status" value="1"/>
</dbReference>
<evidence type="ECO:0000256" key="2">
    <source>
        <dbReference type="ARBA" id="ARBA00022573"/>
    </source>
</evidence>
<name>A0A235B919_9BACL</name>
<reference evidence="7 8" key="1">
    <citation type="submission" date="2017-07" db="EMBL/GenBank/DDBJ databases">
        <title>The genome sequence of Paludifilum halophilum highlights mechanisms for microbial adaptation to high salt environemnts.</title>
        <authorList>
            <person name="Belbahri L."/>
        </authorList>
    </citation>
    <scope>NUCLEOTIDE SEQUENCE [LARGE SCALE GENOMIC DNA]</scope>
    <source>
        <strain evidence="7 8">DSM 102817</strain>
    </source>
</reference>
<dbReference type="InterPro" id="IPR027417">
    <property type="entry name" value="P-loop_NTPase"/>
</dbReference>
<dbReference type="GO" id="GO:0009236">
    <property type="term" value="P:cobalamin biosynthetic process"/>
    <property type="evidence" value="ECO:0007669"/>
    <property type="project" value="UniProtKB-UniRule"/>
</dbReference>
<dbReference type="GO" id="GO:0015420">
    <property type="term" value="F:ABC-type vitamin B12 transporter activity"/>
    <property type="evidence" value="ECO:0007669"/>
    <property type="project" value="UniProtKB-UniRule"/>
</dbReference>
<feature type="domain" description="CobQ/CobB/MinD/ParA nucleotide binding" evidence="5">
    <location>
        <begin position="5"/>
        <end position="231"/>
    </location>
</feature>
<protein>
    <recommendedName>
        <fullName evidence="4">Cobyric acid synthase</fullName>
    </recommendedName>
</protein>
<evidence type="ECO:0000313" key="8">
    <source>
        <dbReference type="Proteomes" id="UP000215459"/>
    </source>
</evidence>
<evidence type="ECO:0000256" key="3">
    <source>
        <dbReference type="ARBA" id="ARBA00022962"/>
    </source>
</evidence>
<evidence type="ECO:0000256" key="4">
    <source>
        <dbReference type="HAMAP-Rule" id="MF_00028"/>
    </source>
</evidence>
<keyword evidence="2 4" id="KW-0169">Cobalamin biosynthesis</keyword>
<comment type="caution">
    <text evidence="7">The sequence shown here is derived from an EMBL/GenBank/DDBJ whole genome shotgun (WGS) entry which is preliminary data.</text>
</comment>
<dbReference type="NCBIfam" id="NF001989">
    <property type="entry name" value="PRK00784.1"/>
    <property type="match status" value="1"/>
</dbReference>
<organism evidence="7 8">
    <name type="scientific">Paludifilum halophilum</name>
    <dbReference type="NCBI Taxonomy" id="1642702"/>
    <lineage>
        <taxon>Bacteria</taxon>
        <taxon>Bacillati</taxon>
        <taxon>Bacillota</taxon>
        <taxon>Bacilli</taxon>
        <taxon>Bacillales</taxon>
        <taxon>Thermoactinomycetaceae</taxon>
        <taxon>Paludifilum</taxon>
    </lineage>
</organism>
<sequence>MTKNLMFQGTGSDVGKSILATALCRILTQDGYRVAPFKSQNMALNSYVTRDGGEIGRAQGVQADACGVEATTDMNPILIKPAGEMRSQIVVHGKPYADMTAQSYRDDFFEKAWAVLSDSYRRLEKRADWIVIEGAGSPAEINLKDREIVNMRVARWFNAPVILIADIDRGGVFAQIIGTMELLEPEERERVVGFLINKFRGDPSLLESGIRWLEERTGKPVLGLIPYLPHLDIEAEDSVALDAKPEGEDRAAGEKRRIRIAVIRHPHLSNFTDFDPLEAEEDVHLYYVRQPQDLGWPDAIILPGSKNTSEDLLAHRKSGLANAVVDRVQRGTRLVGICAGYQMLGHRLLDPDRVESDISETEGLCFFPFETVYAKEKRTVRVEGYVDSYLSTWSECRGLPVEGYEIHMGWMKSVSGEETATKGSSEPSRGGPLFQVASKGETVHPDGWTAADSRVWGTYLHGIFDNDSFRRFWLNEIRREKGWPVISSRFSHSRRREAAFDRLAAHVRKYTDWERLYRVLEEPNTSR</sequence>
<dbReference type="InterPro" id="IPR047045">
    <property type="entry name" value="CobQ_N"/>
</dbReference>
<dbReference type="PROSITE" id="PS51274">
    <property type="entry name" value="GATASE_COBBQ"/>
    <property type="match status" value="1"/>
</dbReference>
<dbReference type="OrthoDB" id="9808302at2"/>
<dbReference type="Pfam" id="PF07685">
    <property type="entry name" value="GATase_3"/>
    <property type="match status" value="1"/>
</dbReference>
<feature type="domain" description="CobB/CobQ-like glutamine amidotransferase" evidence="6">
    <location>
        <begin position="259"/>
        <end position="468"/>
    </location>
</feature>
<dbReference type="Gene3D" id="3.40.50.300">
    <property type="entry name" value="P-loop containing nucleotide triphosphate hydrolases"/>
    <property type="match status" value="1"/>
</dbReference>
<evidence type="ECO:0000259" key="6">
    <source>
        <dbReference type="Pfam" id="PF07685"/>
    </source>
</evidence>
<dbReference type="Pfam" id="PF01656">
    <property type="entry name" value="CbiA"/>
    <property type="match status" value="1"/>
</dbReference>
<evidence type="ECO:0000313" key="7">
    <source>
        <dbReference type="EMBL" id="OYD08800.1"/>
    </source>
</evidence>
<proteinExistence type="inferred from homology"/>
<feature type="active site" evidence="4">
    <location>
        <position position="461"/>
    </location>
</feature>
<dbReference type="CDD" id="cd05389">
    <property type="entry name" value="CobQ_N"/>
    <property type="match status" value="1"/>
</dbReference>
<dbReference type="PANTHER" id="PTHR21343">
    <property type="entry name" value="DETHIOBIOTIN SYNTHETASE"/>
    <property type="match status" value="1"/>
</dbReference>
<dbReference type="NCBIfam" id="TIGR00313">
    <property type="entry name" value="cobQ"/>
    <property type="match status" value="1"/>
</dbReference>
<comment type="function">
    <text evidence="4">Catalyzes amidations at positions B, D, E, and G on adenosylcobyrinic A,C-diamide. NH(2) groups are provided by glutamine, and one molecule of ATP is hydrogenolyzed for each amidation.</text>
</comment>
<dbReference type="RefSeq" id="WP_094263148.1">
    <property type="nucleotide sequence ID" value="NZ_NOWF01000002.1"/>
</dbReference>